<gene>
    <name evidence="2" type="ORF">I302_06025</name>
</gene>
<evidence type="ECO:0000256" key="1">
    <source>
        <dbReference type="SAM" id="MobiDB-lite"/>
    </source>
</evidence>
<accession>A0A1B9G0L2</accession>
<dbReference type="AlphaFoldDB" id="A0A1B9G0L2"/>
<evidence type="ECO:0000313" key="2">
    <source>
        <dbReference type="EMBL" id="OCF24564.1"/>
    </source>
</evidence>
<name>A0A1B9G0L2_9TREE</name>
<feature type="region of interest" description="Disordered" evidence="1">
    <location>
        <begin position="1"/>
        <end position="27"/>
    </location>
</feature>
<protein>
    <submittedName>
        <fullName evidence="2">Uncharacterized protein</fullName>
    </submittedName>
</protein>
<proteinExistence type="predicted"/>
<sequence>MGTGLGFAGSQASKNIGIPNPNESSSASIKSFKKVMRLRGGCDDCCDCDKNPGP</sequence>
<dbReference type="EMBL" id="KI894022">
    <property type="protein sequence ID" value="OCF24564.1"/>
    <property type="molecule type" value="Genomic_DNA"/>
</dbReference>
<dbReference type="VEuPathDB" id="FungiDB:I302_06025"/>
<reference evidence="2" key="1">
    <citation type="submission" date="2013-07" db="EMBL/GenBank/DDBJ databases">
        <title>The Genome Sequence of Cryptococcus bestiolae CBS10118.</title>
        <authorList>
            <consortium name="The Broad Institute Genome Sequencing Platform"/>
            <person name="Cuomo C."/>
            <person name="Litvintseva A."/>
            <person name="Chen Y."/>
            <person name="Heitman J."/>
            <person name="Sun S."/>
            <person name="Springer D."/>
            <person name="Dromer F."/>
            <person name="Young S.K."/>
            <person name="Zeng Q."/>
            <person name="Gargeya S."/>
            <person name="Fitzgerald M."/>
            <person name="Abouelleil A."/>
            <person name="Alvarado L."/>
            <person name="Berlin A.M."/>
            <person name="Chapman S.B."/>
            <person name="Dewar J."/>
            <person name="Goldberg J."/>
            <person name="Griggs A."/>
            <person name="Gujja S."/>
            <person name="Hansen M."/>
            <person name="Howarth C."/>
            <person name="Imamovic A."/>
            <person name="Larimer J."/>
            <person name="McCowan C."/>
            <person name="Murphy C."/>
            <person name="Pearson M."/>
            <person name="Priest M."/>
            <person name="Roberts A."/>
            <person name="Saif S."/>
            <person name="Shea T."/>
            <person name="Sykes S."/>
            <person name="Wortman J."/>
            <person name="Nusbaum C."/>
            <person name="Birren B."/>
        </authorList>
    </citation>
    <scope>NUCLEOTIDE SEQUENCE [LARGE SCALE GENOMIC DNA]</scope>
    <source>
        <strain evidence="2">CBS 10118</strain>
    </source>
</reference>
<organism evidence="2">
    <name type="scientific">Kwoniella bestiolae CBS 10118</name>
    <dbReference type="NCBI Taxonomy" id="1296100"/>
    <lineage>
        <taxon>Eukaryota</taxon>
        <taxon>Fungi</taxon>
        <taxon>Dikarya</taxon>
        <taxon>Basidiomycota</taxon>
        <taxon>Agaricomycotina</taxon>
        <taxon>Tremellomycetes</taxon>
        <taxon>Tremellales</taxon>
        <taxon>Cryptococcaceae</taxon>
        <taxon>Kwoniella</taxon>
    </lineage>
</organism>
<reference evidence="2" key="2">
    <citation type="submission" date="2014-01" db="EMBL/GenBank/DDBJ databases">
        <title>Evolution of pathogenesis and genome organization in the Tremellales.</title>
        <authorList>
            <person name="Cuomo C."/>
            <person name="Litvintseva A."/>
            <person name="Heitman J."/>
            <person name="Chen Y."/>
            <person name="Sun S."/>
            <person name="Springer D."/>
            <person name="Dromer F."/>
            <person name="Young S."/>
            <person name="Zeng Q."/>
            <person name="Chapman S."/>
            <person name="Gujja S."/>
            <person name="Saif S."/>
            <person name="Birren B."/>
        </authorList>
    </citation>
    <scope>NUCLEOTIDE SEQUENCE</scope>
    <source>
        <strain evidence="2">CBS 10118</strain>
    </source>
</reference>